<keyword evidence="1" id="KW-0812">Transmembrane</keyword>
<protein>
    <submittedName>
        <fullName evidence="2">Uncharacterized protein</fullName>
    </submittedName>
</protein>
<keyword evidence="3" id="KW-1185">Reference proteome</keyword>
<accession>A0ABW0R7S8</accession>
<organism evidence="2 3">
    <name type="scientific">Cohnella yongneupensis</name>
    <dbReference type="NCBI Taxonomy" id="425006"/>
    <lineage>
        <taxon>Bacteria</taxon>
        <taxon>Bacillati</taxon>
        <taxon>Bacillota</taxon>
        <taxon>Bacilli</taxon>
        <taxon>Bacillales</taxon>
        <taxon>Paenibacillaceae</taxon>
        <taxon>Cohnella</taxon>
    </lineage>
</organism>
<proteinExistence type="predicted"/>
<dbReference type="Proteomes" id="UP001596108">
    <property type="component" value="Unassembled WGS sequence"/>
</dbReference>
<evidence type="ECO:0000256" key="1">
    <source>
        <dbReference type="SAM" id="Phobius"/>
    </source>
</evidence>
<evidence type="ECO:0000313" key="2">
    <source>
        <dbReference type="EMBL" id="MFC5532372.1"/>
    </source>
</evidence>
<dbReference type="EMBL" id="JBHSNC010000057">
    <property type="protein sequence ID" value="MFC5532372.1"/>
    <property type="molecule type" value="Genomic_DNA"/>
</dbReference>
<sequence>MPILFIIIIYFLVKKKPVRHIAIGSVLLIGILASLVVFYFPKHLNLPDYNQLNFTIIRNGQTLKVSNKEQIMEMRDLLDKYQFRRTTMKTLMGVTPSPAINNINIFIEGNDFSNLLYISLDNANNSYLQKYEQYYSILNVRKFVVEVEQFTTRVLNGTK</sequence>
<gene>
    <name evidence="2" type="ORF">ACFPQ4_23395</name>
</gene>
<name>A0ABW0R7S8_9BACL</name>
<keyword evidence="1" id="KW-0472">Membrane</keyword>
<evidence type="ECO:0000313" key="3">
    <source>
        <dbReference type="Proteomes" id="UP001596108"/>
    </source>
</evidence>
<keyword evidence="1" id="KW-1133">Transmembrane helix</keyword>
<comment type="caution">
    <text evidence="2">The sequence shown here is derived from an EMBL/GenBank/DDBJ whole genome shotgun (WGS) entry which is preliminary data.</text>
</comment>
<dbReference type="RefSeq" id="WP_378114334.1">
    <property type="nucleotide sequence ID" value="NZ_JBHSNC010000057.1"/>
</dbReference>
<reference evidence="3" key="1">
    <citation type="journal article" date="2019" name="Int. J. Syst. Evol. Microbiol.">
        <title>The Global Catalogue of Microorganisms (GCM) 10K type strain sequencing project: providing services to taxonomists for standard genome sequencing and annotation.</title>
        <authorList>
            <consortium name="The Broad Institute Genomics Platform"/>
            <consortium name="The Broad Institute Genome Sequencing Center for Infectious Disease"/>
            <person name="Wu L."/>
            <person name="Ma J."/>
        </authorList>
    </citation>
    <scope>NUCLEOTIDE SEQUENCE [LARGE SCALE GENOMIC DNA]</scope>
    <source>
        <strain evidence="3">CGMCC 1.18578</strain>
    </source>
</reference>
<feature type="transmembrane region" description="Helical" evidence="1">
    <location>
        <begin position="21"/>
        <end position="40"/>
    </location>
</feature>